<feature type="domain" description="Sulfatase N-terminal" evidence="7">
    <location>
        <begin position="26"/>
        <end position="89"/>
    </location>
</feature>
<gene>
    <name evidence="9" type="primary">LOC101848453</name>
</gene>
<dbReference type="InterPro" id="IPR017850">
    <property type="entry name" value="Alkaline_phosphatase_core_sf"/>
</dbReference>
<evidence type="ECO:0000256" key="5">
    <source>
        <dbReference type="ARBA" id="ARBA00023180"/>
    </source>
</evidence>
<protein>
    <submittedName>
        <fullName evidence="9">Arylsulfatase J-like</fullName>
    </submittedName>
</protein>
<name>A0ABM1VY34_APLCA</name>
<evidence type="ECO:0000256" key="4">
    <source>
        <dbReference type="ARBA" id="ARBA00022837"/>
    </source>
</evidence>
<keyword evidence="4" id="KW-0106">Calcium</keyword>
<sequence>MMKLWLSLLFVVCLSAVSGSDSNRKPNIVFIFGDDYGFNDIGYHGSQIATPNLDKLASDGVRLENYYVQPLCTPSRSQMMSGRYQVRSFFAPWLVQSPDVVSVTFLQQYTLCLSMLPLSPFYNNTPCPLFLYLAYQSVHGPLQVPEKYEKQYRHIQDENRRIYAGMVSVLDEGVGNLTQALKDKGLWDNTVLVFSTGIPFNISRGTPSKRTVLLHNIDPLQTKHGVPLYNDTFHTTVRAAVRVGHMKLITGEPYNGSWVPPPGSAHKFEPDQRRPHQNVWLFNITADPTEHHDLSDHMPDMVRTLLGYLQRFNKTAVPTRFPPLDKRSNPALHGGVWGPWE</sequence>
<dbReference type="GeneID" id="101848453"/>
<accession>A0ABM1VY34</accession>
<feature type="chain" id="PRO_5046803582" evidence="6">
    <location>
        <begin position="20"/>
        <end position="341"/>
    </location>
</feature>
<dbReference type="RefSeq" id="XP_035827327.1">
    <property type="nucleotide sequence ID" value="XM_035971434.1"/>
</dbReference>
<feature type="domain" description="Sulfatase N-terminal" evidence="7">
    <location>
        <begin position="126"/>
        <end position="195"/>
    </location>
</feature>
<dbReference type="PANTHER" id="PTHR10342">
    <property type="entry name" value="ARYLSULFATASE"/>
    <property type="match status" value="1"/>
</dbReference>
<dbReference type="Gene3D" id="3.40.720.10">
    <property type="entry name" value="Alkaline Phosphatase, subunit A"/>
    <property type="match status" value="2"/>
</dbReference>
<evidence type="ECO:0000259" key="7">
    <source>
        <dbReference type="Pfam" id="PF00884"/>
    </source>
</evidence>
<dbReference type="Proteomes" id="UP000694888">
    <property type="component" value="Unplaced"/>
</dbReference>
<organism evidence="8 9">
    <name type="scientific">Aplysia californica</name>
    <name type="common">California sea hare</name>
    <dbReference type="NCBI Taxonomy" id="6500"/>
    <lineage>
        <taxon>Eukaryota</taxon>
        <taxon>Metazoa</taxon>
        <taxon>Spiralia</taxon>
        <taxon>Lophotrochozoa</taxon>
        <taxon>Mollusca</taxon>
        <taxon>Gastropoda</taxon>
        <taxon>Heterobranchia</taxon>
        <taxon>Euthyneura</taxon>
        <taxon>Tectipleura</taxon>
        <taxon>Aplysiida</taxon>
        <taxon>Aplysioidea</taxon>
        <taxon>Aplysiidae</taxon>
        <taxon>Aplysia</taxon>
    </lineage>
</organism>
<keyword evidence="6" id="KW-0732">Signal</keyword>
<comment type="cofactor">
    <cofactor evidence="1">
        <name>Ca(2+)</name>
        <dbReference type="ChEBI" id="CHEBI:29108"/>
    </cofactor>
</comment>
<proteinExistence type="inferred from homology"/>
<dbReference type="PANTHER" id="PTHR10342:SF274">
    <property type="entry name" value="ARYLSULFATASE B"/>
    <property type="match status" value="1"/>
</dbReference>
<evidence type="ECO:0000256" key="2">
    <source>
        <dbReference type="ARBA" id="ARBA00008779"/>
    </source>
</evidence>
<dbReference type="Pfam" id="PF00884">
    <property type="entry name" value="Sulfatase"/>
    <property type="match status" value="2"/>
</dbReference>
<comment type="similarity">
    <text evidence="2">Belongs to the sulfatase family.</text>
</comment>
<evidence type="ECO:0000256" key="6">
    <source>
        <dbReference type="SAM" id="SignalP"/>
    </source>
</evidence>
<evidence type="ECO:0000313" key="8">
    <source>
        <dbReference type="Proteomes" id="UP000694888"/>
    </source>
</evidence>
<dbReference type="SUPFAM" id="SSF53649">
    <property type="entry name" value="Alkaline phosphatase-like"/>
    <property type="match status" value="1"/>
</dbReference>
<dbReference type="Gene3D" id="3.30.1120.10">
    <property type="match status" value="1"/>
</dbReference>
<keyword evidence="8" id="KW-1185">Reference proteome</keyword>
<keyword evidence="3" id="KW-0479">Metal-binding</keyword>
<evidence type="ECO:0000256" key="1">
    <source>
        <dbReference type="ARBA" id="ARBA00001913"/>
    </source>
</evidence>
<dbReference type="InterPro" id="IPR047115">
    <property type="entry name" value="ARSB"/>
</dbReference>
<reference evidence="9" key="1">
    <citation type="submission" date="2025-08" db="UniProtKB">
        <authorList>
            <consortium name="RefSeq"/>
        </authorList>
    </citation>
    <scope>IDENTIFICATION</scope>
</reference>
<feature type="signal peptide" evidence="6">
    <location>
        <begin position="1"/>
        <end position="19"/>
    </location>
</feature>
<dbReference type="InterPro" id="IPR000917">
    <property type="entry name" value="Sulfatase_N"/>
</dbReference>
<evidence type="ECO:0000313" key="9">
    <source>
        <dbReference type="RefSeq" id="XP_035827327.1"/>
    </source>
</evidence>
<evidence type="ECO:0000256" key="3">
    <source>
        <dbReference type="ARBA" id="ARBA00022723"/>
    </source>
</evidence>
<keyword evidence="5" id="KW-0325">Glycoprotein</keyword>